<evidence type="ECO:0000313" key="2">
    <source>
        <dbReference type="Proteomes" id="UP000827872"/>
    </source>
</evidence>
<evidence type="ECO:0000313" key="1">
    <source>
        <dbReference type="EMBL" id="KAH7989690.1"/>
    </source>
</evidence>
<accession>A0ACB8EAX0</accession>
<comment type="caution">
    <text evidence="1">The sequence shown here is derived from an EMBL/GenBank/DDBJ whole genome shotgun (WGS) entry which is preliminary data.</text>
</comment>
<name>A0ACB8EAX0_9SAUR</name>
<protein>
    <submittedName>
        <fullName evidence="1">Uncharacterized protein</fullName>
    </submittedName>
</protein>
<sequence>MVSFQLSPVLLQLLSPGLLCVTESRGGVKWLLLLLLRSAFSCSQGSPSHGRARAGGLSTPRTRGCRDGFRRQEDKGKRTKIEEIFKKALSLGSSSPDLLLMIEARGGRVLSSPPGISHFSPASWRSCIEAAIEAADQGLEVLQPQGRVAEFPLRKWAKDRRFTGGCPMRFNPEDVTGLSKRPGSEFSRGTIISISPGIVPRTSHATLGSLFSTMQPLSILPLSSSDQRTGDAKPNFFQDCLMEVFDSLEQHIQNPVVLQSILQLMERGTMVLTTNYDNLLEIFGQQQGKPMESLDLKDKDKVLQKGRISHIK</sequence>
<proteinExistence type="predicted"/>
<dbReference type="EMBL" id="CM037627">
    <property type="protein sequence ID" value="KAH7989690.1"/>
    <property type="molecule type" value="Genomic_DNA"/>
</dbReference>
<organism evidence="1 2">
    <name type="scientific">Sphaerodactylus townsendi</name>
    <dbReference type="NCBI Taxonomy" id="933632"/>
    <lineage>
        <taxon>Eukaryota</taxon>
        <taxon>Metazoa</taxon>
        <taxon>Chordata</taxon>
        <taxon>Craniata</taxon>
        <taxon>Vertebrata</taxon>
        <taxon>Euteleostomi</taxon>
        <taxon>Lepidosauria</taxon>
        <taxon>Squamata</taxon>
        <taxon>Bifurcata</taxon>
        <taxon>Gekkota</taxon>
        <taxon>Sphaerodactylidae</taxon>
        <taxon>Sphaerodactylus</taxon>
    </lineage>
</organism>
<keyword evidence="2" id="KW-1185">Reference proteome</keyword>
<gene>
    <name evidence="1" type="ORF">K3G42_013055</name>
</gene>
<dbReference type="Proteomes" id="UP000827872">
    <property type="component" value="Linkage Group LG14"/>
</dbReference>
<reference evidence="1" key="1">
    <citation type="submission" date="2021-08" db="EMBL/GenBank/DDBJ databases">
        <title>The first chromosome-level gecko genome reveals the dynamic sex chromosomes of Neotropical dwarf geckos (Sphaerodactylidae: Sphaerodactylus).</title>
        <authorList>
            <person name="Pinto B.J."/>
            <person name="Keating S.E."/>
            <person name="Gamble T."/>
        </authorList>
    </citation>
    <scope>NUCLEOTIDE SEQUENCE</scope>
    <source>
        <strain evidence="1">TG3544</strain>
    </source>
</reference>